<protein>
    <recommendedName>
        <fullName evidence="4">Zinc-binding domain-containing protein</fullName>
    </recommendedName>
</protein>
<feature type="region of interest" description="Disordered" evidence="1">
    <location>
        <begin position="28"/>
        <end position="58"/>
    </location>
</feature>
<dbReference type="Proteomes" id="UP001566132">
    <property type="component" value="Unassembled WGS sequence"/>
</dbReference>
<evidence type="ECO:0000313" key="2">
    <source>
        <dbReference type="EMBL" id="KAL1489548.1"/>
    </source>
</evidence>
<keyword evidence="3" id="KW-1185">Reference proteome</keyword>
<name>A0ABD1E4D1_HYPHA</name>
<reference evidence="2 3" key="1">
    <citation type="submission" date="2024-05" db="EMBL/GenBank/DDBJ databases">
        <title>Genetic variation in Jamaican populations of the coffee berry borer (Hypothenemus hampei).</title>
        <authorList>
            <person name="Errbii M."/>
            <person name="Myrie A."/>
        </authorList>
    </citation>
    <scope>NUCLEOTIDE SEQUENCE [LARGE SCALE GENOMIC DNA]</scope>
    <source>
        <strain evidence="2">JA-Hopewell-2020-01-JO</strain>
        <tissue evidence="2">Whole body</tissue>
    </source>
</reference>
<evidence type="ECO:0000313" key="3">
    <source>
        <dbReference type="Proteomes" id="UP001566132"/>
    </source>
</evidence>
<gene>
    <name evidence="2" type="ORF">ABEB36_013501</name>
</gene>
<accession>A0ABD1E4D1</accession>
<evidence type="ECO:0008006" key="4">
    <source>
        <dbReference type="Google" id="ProtNLM"/>
    </source>
</evidence>
<sequence length="154" mass="18514">MNRRPLRQICDDWLLYVCAFDPRPSVVLESPSRPQPQPPSQGIRWLSKDDKTSLPTDYLPRRTTVKKPAPYKYKLQGYKEIEYQILILEPNTNHYRLMWKCTKCRTKKAIRHAIYDWKLYPAWREMLCDEIMHRKCDRCRQMTIGSLTVQSSMY</sequence>
<dbReference type="AlphaFoldDB" id="A0ABD1E4D1"/>
<organism evidence="2 3">
    <name type="scientific">Hypothenemus hampei</name>
    <name type="common">Coffee berry borer</name>
    <dbReference type="NCBI Taxonomy" id="57062"/>
    <lineage>
        <taxon>Eukaryota</taxon>
        <taxon>Metazoa</taxon>
        <taxon>Ecdysozoa</taxon>
        <taxon>Arthropoda</taxon>
        <taxon>Hexapoda</taxon>
        <taxon>Insecta</taxon>
        <taxon>Pterygota</taxon>
        <taxon>Neoptera</taxon>
        <taxon>Endopterygota</taxon>
        <taxon>Coleoptera</taxon>
        <taxon>Polyphaga</taxon>
        <taxon>Cucujiformia</taxon>
        <taxon>Curculionidae</taxon>
        <taxon>Scolytinae</taxon>
        <taxon>Hypothenemus</taxon>
    </lineage>
</organism>
<proteinExistence type="predicted"/>
<comment type="caution">
    <text evidence="2">The sequence shown here is derived from an EMBL/GenBank/DDBJ whole genome shotgun (WGS) entry which is preliminary data.</text>
</comment>
<evidence type="ECO:0000256" key="1">
    <source>
        <dbReference type="SAM" id="MobiDB-lite"/>
    </source>
</evidence>
<dbReference type="EMBL" id="JBDJPC010000011">
    <property type="protein sequence ID" value="KAL1489548.1"/>
    <property type="molecule type" value="Genomic_DNA"/>
</dbReference>